<sequence>MIKKEDMPVCDVATTVQILGSKWKLLIIRDLIDGPKRNSEAMGTFV</sequence>
<reference evidence="1 2" key="1">
    <citation type="submission" date="2016-05" db="EMBL/GenBank/DDBJ databases">
        <title>Microbial solvent formation.</title>
        <authorList>
            <person name="Poehlein A."/>
            <person name="Montoya Solano J.D."/>
            <person name="Flitsch S."/>
            <person name="Krabben P."/>
            <person name="Duerre P."/>
            <person name="Daniel R."/>
        </authorList>
    </citation>
    <scope>NUCLEOTIDE SEQUENCE [LARGE SCALE GENOMIC DNA]</scope>
    <source>
        <strain evidence="1 2">DSM 53</strain>
    </source>
</reference>
<proteinExistence type="predicted"/>
<name>A0A1S8S0W5_CLOBE</name>
<gene>
    <name evidence="1" type="ORF">CLBCK_41080</name>
</gene>
<protein>
    <submittedName>
        <fullName evidence="1">Uncharacterized protein</fullName>
    </submittedName>
</protein>
<dbReference type="InterPro" id="IPR036388">
    <property type="entry name" value="WH-like_DNA-bd_sf"/>
</dbReference>
<dbReference type="InterPro" id="IPR036390">
    <property type="entry name" value="WH_DNA-bd_sf"/>
</dbReference>
<evidence type="ECO:0000313" key="1">
    <source>
        <dbReference type="EMBL" id="OOM58025.1"/>
    </source>
</evidence>
<dbReference type="SUPFAM" id="SSF46785">
    <property type="entry name" value="Winged helix' DNA-binding domain"/>
    <property type="match status" value="1"/>
</dbReference>
<evidence type="ECO:0000313" key="2">
    <source>
        <dbReference type="Proteomes" id="UP000190973"/>
    </source>
</evidence>
<dbReference type="InterPro" id="IPR002577">
    <property type="entry name" value="HTH_HxlR"/>
</dbReference>
<dbReference type="Proteomes" id="UP000190973">
    <property type="component" value="Unassembled WGS sequence"/>
</dbReference>
<dbReference type="PROSITE" id="PS51118">
    <property type="entry name" value="HTH_HXLR"/>
    <property type="match status" value="1"/>
</dbReference>
<dbReference type="Gene3D" id="1.10.10.10">
    <property type="entry name" value="Winged helix-like DNA-binding domain superfamily/Winged helix DNA-binding domain"/>
    <property type="match status" value="1"/>
</dbReference>
<dbReference type="Pfam" id="PF01638">
    <property type="entry name" value="HxlR"/>
    <property type="match status" value="1"/>
</dbReference>
<accession>A0A1S8S0W5</accession>
<dbReference type="AlphaFoldDB" id="A0A1S8S0W5"/>
<comment type="caution">
    <text evidence="1">The sequence shown here is derived from an EMBL/GenBank/DDBJ whole genome shotgun (WGS) entry which is preliminary data.</text>
</comment>
<organism evidence="1 2">
    <name type="scientific">Clostridium beijerinckii</name>
    <name type="common">Clostridium MP</name>
    <dbReference type="NCBI Taxonomy" id="1520"/>
    <lineage>
        <taxon>Bacteria</taxon>
        <taxon>Bacillati</taxon>
        <taxon>Bacillota</taxon>
        <taxon>Clostridia</taxon>
        <taxon>Eubacteriales</taxon>
        <taxon>Clostridiaceae</taxon>
        <taxon>Clostridium</taxon>
    </lineage>
</organism>
<dbReference type="EMBL" id="LZZI01000107">
    <property type="protein sequence ID" value="OOM58025.1"/>
    <property type="molecule type" value="Genomic_DNA"/>
</dbReference>
<dbReference type="RefSeq" id="WP_197714526.1">
    <property type="nucleotide sequence ID" value="NZ_CP010086.2"/>
</dbReference>